<gene>
    <name evidence="1" type="ORF">GALL_100050</name>
</gene>
<protein>
    <submittedName>
        <fullName evidence="1">Uncharacterized protein</fullName>
    </submittedName>
</protein>
<sequence length="105" mass="11123">MPEQLFSVSGTRHRLLGKQIELQLAEDFVLKFTQAEASTLSFALVAVRDGISPEREIYMSPIASDAAFVGTVLDHGISIAMPAGAFELDWSGVGSLAESLAVAIG</sequence>
<organism evidence="1">
    <name type="scientific">mine drainage metagenome</name>
    <dbReference type="NCBI Taxonomy" id="410659"/>
    <lineage>
        <taxon>unclassified sequences</taxon>
        <taxon>metagenomes</taxon>
        <taxon>ecological metagenomes</taxon>
    </lineage>
</organism>
<comment type="caution">
    <text evidence="1">The sequence shown here is derived from an EMBL/GenBank/DDBJ whole genome shotgun (WGS) entry which is preliminary data.</text>
</comment>
<dbReference type="EMBL" id="MLJW01000035">
    <property type="protein sequence ID" value="OIR07723.1"/>
    <property type="molecule type" value="Genomic_DNA"/>
</dbReference>
<name>A0A1J5SII5_9ZZZZ</name>
<accession>A0A1J5SII5</accession>
<evidence type="ECO:0000313" key="1">
    <source>
        <dbReference type="EMBL" id="OIR07723.1"/>
    </source>
</evidence>
<dbReference type="AlphaFoldDB" id="A0A1J5SII5"/>
<proteinExistence type="predicted"/>
<reference evidence="1" key="1">
    <citation type="submission" date="2016-10" db="EMBL/GenBank/DDBJ databases">
        <title>Sequence of Gallionella enrichment culture.</title>
        <authorList>
            <person name="Poehlein A."/>
            <person name="Muehling M."/>
            <person name="Daniel R."/>
        </authorList>
    </citation>
    <scope>NUCLEOTIDE SEQUENCE</scope>
</reference>